<organism evidence="2 3">
    <name type="scientific">Nocardioides lianchengensis</name>
    <dbReference type="NCBI Taxonomy" id="1045774"/>
    <lineage>
        <taxon>Bacteria</taxon>
        <taxon>Bacillati</taxon>
        <taxon>Actinomycetota</taxon>
        <taxon>Actinomycetes</taxon>
        <taxon>Propionibacteriales</taxon>
        <taxon>Nocardioidaceae</taxon>
        <taxon>Nocardioides</taxon>
    </lineage>
</organism>
<dbReference type="InterPro" id="IPR052022">
    <property type="entry name" value="26kDa_periplasmic_antigen"/>
</dbReference>
<dbReference type="Gene3D" id="3.30.70.2970">
    <property type="entry name" value="Protein of unknown function (DUF541), domain 2"/>
    <property type="match status" value="1"/>
</dbReference>
<proteinExistence type="predicted"/>
<dbReference type="Gene3D" id="3.30.110.170">
    <property type="entry name" value="Protein of unknown function (DUF541), domain 1"/>
    <property type="match status" value="1"/>
</dbReference>
<sequence>MGTNVTVSLKALLLAGLVVIALAVAYLVGDSRGTPAEAASGGGETGSSAKRSVTVGGTGEVTAVPDQLGFSLEVRIIRPDLQDSLDESGAAMDRVLAELADHGVTEKDVRTTGLSTEPIYDRSRNAPTTLRGYRVVQRAQVLVPKLEDGGAAIAAAVRSGGTAVRVDGIALSVADPEALLAEAREAAVDEARAKAEEYAAAGGQELGEVLTLREVSPTYAGEESWSEASLSRSYASDMALPIQAGEQELAVQVEVVWRLAD</sequence>
<dbReference type="Proteomes" id="UP000199034">
    <property type="component" value="Unassembled WGS sequence"/>
</dbReference>
<dbReference type="PANTHER" id="PTHR34387">
    <property type="entry name" value="SLR1258 PROTEIN"/>
    <property type="match status" value="1"/>
</dbReference>
<evidence type="ECO:0000313" key="2">
    <source>
        <dbReference type="EMBL" id="SDD11714.1"/>
    </source>
</evidence>
<feature type="region of interest" description="Disordered" evidence="1">
    <location>
        <begin position="34"/>
        <end position="58"/>
    </location>
</feature>
<evidence type="ECO:0000313" key="3">
    <source>
        <dbReference type="Proteomes" id="UP000199034"/>
    </source>
</evidence>
<protein>
    <recommendedName>
        <fullName evidence="4">DUF541 domain-containing protein</fullName>
    </recommendedName>
</protein>
<name>A0A1G6S4W4_9ACTN</name>
<reference evidence="2 3" key="1">
    <citation type="submission" date="2016-10" db="EMBL/GenBank/DDBJ databases">
        <authorList>
            <person name="de Groot N.N."/>
        </authorList>
    </citation>
    <scope>NUCLEOTIDE SEQUENCE [LARGE SCALE GENOMIC DNA]</scope>
    <source>
        <strain evidence="2 3">CGMCC 4.6858</strain>
    </source>
</reference>
<dbReference type="Pfam" id="PF04402">
    <property type="entry name" value="SIMPL"/>
    <property type="match status" value="1"/>
</dbReference>
<evidence type="ECO:0008006" key="4">
    <source>
        <dbReference type="Google" id="ProtNLM"/>
    </source>
</evidence>
<dbReference type="PANTHER" id="PTHR34387:SF1">
    <property type="entry name" value="PERIPLASMIC IMMUNOGENIC PROTEIN"/>
    <property type="match status" value="1"/>
</dbReference>
<dbReference type="AlphaFoldDB" id="A0A1G6S4W4"/>
<dbReference type="RefSeq" id="WP_090855727.1">
    <property type="nucleotide sequence ID" value="NZ_FMZM01000006.1"/>
</dbReference>
<dbReference type="InterPro" id="IPR007497">
    <property type="entry name" value="SIMPL/DUF541"/>
</dbReference>
<evidence type="ECO:0000256" key="1">
    <source>
        <dbReference type="SAM" id="MobiDB-lite"/>
    </source>
</evidence>
<gene>
    <name evidence="2" type="ORF">SAMN05421872_10614</name>
</gene>
<feature type="compositionally biased region" description="Low complexity" evidence="1">
    <location>
        <begin position="46"/>
        <end position="55"/>
    </location>
</feature>
<dbReference type="GO" id="GO:0006974">
    <property type="term" value="P:DNA damage response"/>
    <property type="evidence" value="ECO:0007669"/>
    <property type="project" value="TreeGrafter"/>
</dbReference>
<accession>A0A1G6S4W4</accession>
<dbReference type="STRING" id="1045774.SAMN05421872_10614"/>
<dbReference type="EMBL" id="FMZM01000006">
    <property type="protein sequence ID" value="SDD11714.1"/>
    <property type="molecule type" value="Genomic_DNA"/>
</dbReference>
<keyword evidence="3" id="KW-1185">Reference proteome</keyword>
<dbReference type="OrthoDB" id="3786458at2"/>